<gene>
    <name evidence="2" type="ORF">ADK75_27475</name>
</gene>
<dbReference type="Pfam" id="PF05345">
    <property type="entry name" value="He_PIG"/>
    <property type="match status" value="1"/>
</dbReference>
<proteinExistence type="predicted"/>
<name>A0A0L8M7E6_STRVG</name>
<dbReference type="OrthoDB" id="3373017at2"/>
<dbReference type="Gene3D" id="2.60.40.10">
    <property type="entry name" value="Immunoglobulins"/>
    <property type="match status" value="1"/>
</dbReference>
<accession>A0A0L8M7E6</accession>
<evidence type="ECO:0000313" key="3">
    <source>
        <dbReference type="Proteomes" id="UP000037084"/>
    </source>
</evidence>
<dbReference type="Proteomes" id="UP000037084">
    <property type="component" value="Unassembled WGS sequence"/>
</dbReference>
<dbReference type="InterPro" id="IPR015919">
    <property type="entry name" value="Cadherin-like_sf"/>
</dbReference>
<evidence type="ECO:0000313" key="2">
    <source>
        <dbReference type="EMBL" id="KOG46316.1"/>
    </source>
</evidence>
<evidence type="ECO:0000256" key="1">
    <source>
        <dbReference type="SAM" id="SignalP"/>
    </source>
</evidence>
<dbReference type="GO" id="GO:0005975">
    <property type="term" value="P:carbohydrate metabolic process"/>
    <property type="evidence" value="ECO:0007669"/>
    <property type="project" value="UniProtKB-ARBA"/>
</dbReference>
<feature type="chain" id="PRO_5005587103" description="Dystroglycan-type cadherin-like domain-containing protein" evidence="1">
    <location>
        <begin position="38"/>
        <end position="145"/>
    </location>
</feature>
<comment type="caution">
    <text evidence="2">The sequence shown here is derived from an EMBL/GenBank/DDBJ whole genome shotgun (WGS) entry which is preliminary data.</text>
</comment>
<dbReference type="EMBL" id="LGUV01000351">
    <property type="protein sequence ID" value="KOG46316.1"/>
    <property type="molecule type" value="Genomic_DNA"/>
</dbReference>
<sequence length="145" mass="14546">MSTSTRTSRTPRTPRRLAALAVGLTAVLAASVGPAFAAPHNSTGPAATHTAAPAAPAVVNPGNQVSLQYDSAYLPMTATGGVAPYTWSAVNLPVGASINASTGLISGLLRGSGIRTVTVTARDATGAAASATFTWRVIRDACPRC</sequence>
<dbReference type="GO" id="GO:0005509">
    <property type="term" value="F:calcium ion binding"/>
    <property type="evidence" value="ECO:0007669"/>
    <property type="project" value="InterPro"/>
</dbReference>
<evidence type="ECO:0008006" key="4">
    <source>
        <dbReference type="Google" id="ProtNLM"/>
    </source>
</evidence>
<keyword evidence="1" id="KW-0732">Signal</keyword>
<feature type="signal peptide" evidence="1">
    <location>
        <begin position="1"/>
        <end position="37"/>
    </location>
</feature>
<organism evidence="2 3">
    <name type="scientific">Streptomyces virginiae</name>
    <name type="common">Streptomyces cinnamonensis</name>
    <dbReference type="NCBI Taxonomy" id="1961"/>
    <lineage>
        <taxon>Bacteria</taxon>
        <taxon>Bacillati</taxon>
        <taxon>Actinomycetota</taxon>
        <taxon>Actinomycetes</taxon>
        <taxon>Kitasatosporales</taxon>
        <taxon>Streptomycetaceae</taxon>
        <taxon>Streptomyces</taxon>
    </lineage>
</organism>
<protein>
    <recommendedName>
        <fullName evidence="4">Dystroglycan-type cadherin-like domain-containing protein</fullName>
    </recommendedName>
</protein>
<dbReference type="RefSeq" id="WP_053174939.1">
    <property type="nucleotide sequence ID" value="NZ_LGUV01000351.1"/>
</dbReference>
<dbReference type="GO" id="GO:0016020">
    <property type="term" value="C:membrane"/>
    <property type="evidence" value="ECO:0007669"/>
    <property type="project" value="InterPro"/>
</dbReference>
<dbReference type="AlphaFoldDB" id="A0A0L8M7E6"/>
<dbReference type="SUPFAM" id="SSF49313">
    <property type="entry name" value="Cadherin-like"/>
    <property type="match status" value="1"/>
</dbReference>
<dbReference type="PATRIC" id="fig|1961.12.peg.6128"/>
<reference evidence="3" key="1">
    <citation type="submission" date="2015-07" db="EMBL/GenBank/DDBJ databases">
        <authorList>
            <consortium name="Consortium for Microbial Forensics and Genomics (microFORGE)"/>
            <person name="Knight B.M."/>
            <person name="Roberts D.P."/>
            <person name="Lin D."/>
            <person name="Hari K."/>
            <person name="Fletcher J."/>
            <person name="Melcher U."/>
            <person name="Blagden T."/>
            <person name="Winegar R.A."/>
        </authorList>
    </citation>
    <scope>NUCLEOTIDE SEQUENCE [LARGE SCALE GENOMIC DNA]</scope>
    <source>
        <strain evidence="3">NRRL B-1447</strain>
    </source>
</reference>
<dbReference type="InterPro" id="IPR013783">
    <property type="entry name" value="Ig-like_fold"/>
</dbReference>